<comment type="caution">
    <text evidence="1">The sequence shown here is derived from an EMBL/GenBank/DDBJ whole genome shotgun (WGS) entry which is preliminary data.</text>
</comment>
<evidence type="ECO:0000313" key="2">
    <source>
        <dbReference type="Proteomes" id="UP000039021"/>
    </source>
</evidence>
<gene>
    <name evidence="1" type="ORF">ERS007739_05236</name>
</gene>
<dbReference type="AlphaFoldDB" id="A0A916PDM7"/>
<protein>
    <submittedName>
        <fullName evidence="1">Uncharacterized protein</fullName>
    </submittedName>
</protein>
<dbReference type="Proteomes" id="UP000039021">
    <property type="component" value="Unassembled WGS sequence"/>
</dbReference>
<proteinExistence type="predicted"/>
<sequence length="46" mass="4779">MTALVAPLSGIFKPNGLTLNPWMPDSRVPPASVTPNTNVLSGMGPM</sequence>
<name>A0A916PDM7_MYCTX</name>
<accession>A0A916PDM7</accession>
<dbReference type="EMBL" id="CSBK01003944">
    <property type="protein sequence ID" value="CPB40607.1"/>
    <property type="molecule type" value="Genomic_DNA"/>
</dbReference>
<reference evidence="2" key="1">
    <citation type="submission" date="2015-03" db="EMBL/GenBank/DDBJ databases">
        <authorList>
            <consortium name="Pathogen Informatics"/>
        </authorList>
    </citation>
    <scope>NUCLEOTIDE SEQUENCE [LARGE SCALE GENOMIC DNA]</scope>
    <source>
        <strain evidence="2">N09902308</strain>
    </source>
</reference>
<evidence type="ECO:0000313" key="1">
    <source>
        <dbReference type="EMBL" id="CPB40607.1"/>
    </source>
</evidence>
<organism evidence="1 2">
    <name type="scientific">Mycobacterium tuberculosis</name>
    <dbReference type="NCBI Taxonomy" id="1773"/>
    <lineage>
        <taxon>Bacteria</taxon>
        <taxon>Bacillati</taxon>
        <taxon>Actinomycetota</taxon>
        <taxon>Actinomycetes</taxon>
        <taxon>Mycobacteriales</taxon>
        <taxon>Mycobacteriaceae</taxon>
        <taxon>Mycobacterium</taxon>
        <taxon>Mycobacterium tuberculosis complex</taxon>
    </lineage>
</organism>